<dbReference type="InterPro" id="IPR004260">
    <property type="entry name" value="Pyr-dimer_DNA_glycosylase"/>
</dbReference>
<dbReference type="InterPro" id="IPR012650">
    <property type="entry name" value="CHP02328"/>
</dbReference>
<gene>
    <name evidence="1" type="ORF">MM817_02919</name>
</gene>
<evidence type="ECO:0000313" key="1">
    <source>
        <dbReference type="EMBL" id="MCI0184622.1"/>
    </source>
</evidence>
<dbReference type="EMBL" id="JALBUF010000019">
    <property type="protein sequence ID" value="MCI0184622.1"/>
    <property type="molecule type" value="Genomic_DNA"/>
</dbReference>
<organism evidence="1 2">
    <name type="scientific">Sulfoacidibacillus ferrooxidans</name>
    <dbReference type="NCBI Taxonomy" id="2005001"/>
    <lineage>
        <taxon>Bacteria</taxon>
        <taxon>Bacillati</taxon>
        <taxon>Bacillota</taxon>
        <taxon>Bacilli</taxon>
        <taxon>Bacillales</taxon>
        <taxon>Alicyclobacillaceae</taxon>
        <taxon>Sulfoacidibacillus</taxon>
    </lineage>
</organism>
<dbReference type="RefSeq" id="WP_241716450.1">
    <property type="nucleotide sequence ID" value="NZ_JALBUF010000019.1"/>
</dbReference>
<protein>
    <recommendedName>
        <fullName evidence="3">Pyrimidine dimer DNA glycosylase</fullName>
    </recommendedName>
</protein>
<dbReference type="Pfam" id="PF03013">
    <property type="entry name" value="Pyr_excise"/>
    <property type="match status" value="1"/>
</dbReference>
<name>A0A9X1VBF3_9BACL</name>
<accession>A0A9X1VBF3</accession>
<sequence>MRLWHQNLIEKLPRPQLLGQHRECCALRGGGWMKSHATVNYVFQHPIEHLFQYHLLVMQEMRKRGYHVNPLWWDPNYRGKKMPSITIDKRHFASSHPIYSEHDQSYLNDCLDNLRQKGVEIAN</sequence>
<comment type="caution">
    <text evidence="1">The sequence shown here is derived from an EMBL/GenBank/DDBJ whole genome shotgun (WGS) entry which is preliminary data.</text>
</comment>
<reference evidence="1" key="1">
    <citation type="submission" date="2022-03" db="EMBL/GenBank/DDBJ databases">
        <title>Draft Genome Sequence of Firmicute Strain S0AB, a Heterotrophic Iron/Sulfur-Oxidizing Extreme Acidophile.</title>
        <authorList>
            <person name="Vergara E."/>
            <person name="Pakostova E."/>
            <person name="Johnson D.B."/>
            <person name="Holmes D.S."/>
        </authorList>
    </citation>
    <scope>NUCLEOTIDE SEQUENCE</scope>
    <source>
        <strain evidence="1">S0AB</strain>
    </source>
</reference>
<evidence type="ECO:0000313" key="2">
    <source>
        <dbReference type="Proteomes" id="UP001139263"/>
    </source>
</evidence>
<proteinExistence type="predicted"/>
<evidence type="ECO:0008006" key="3">
    <source>
        <dbReference type="Google" id="ProtNLM"/>
    </source>
</evidence>
<keyword evidence="2" id="KW-1185">Reference proteome</keyword>
<dbReference type="NCBIfam" id="TIGR02328">
    <property type="entry name" value="TIGR02328 family protein"/>
    <property type="match status" value="1"/>
</dbReference>
<dbReference type="Proteomes" id="UP001139263">
    <property type="component" value="Unassembled WGS sequence"/>
</dbReference>
<dbReference type="AlphaFoldDB" id="A0A9X1VBF3"/>